<feature type="transmembrane region" description="Helical" evidence="7">
    <location>
        <begin position="260"/>
        <end position="279"/>
    </location>
</feature>
<dbReference type="Proteomes" id="UP000216524">
    <property type="component" value="Unassembled WGS sequence"/>
</dbReference>
<keyword evidence="6" id="KW-0902">Two-component regulatory system</keyword>
<dbReference type="CDD" id="cd00082">
    <property type="entry name" value="HisKA"/>
    <property type="match status" value="1"/>
</dbReference>
<dbReference type="InterPro" id="IPR011623">
    <property type="entry name" value="7TMR_DISM_rcpt_extracell_dom1"/>
</dbReference>
<evidence type="ECO:0000259" key="8">
    <source>
        <dbReference type="PROSITE" id="PS50109"/>
    </source>
</evidence>
<keyword evidence="7" id="KW-0472">Membrane</keyword>
<keyword evidence="3" id="KW-0597">Phosphoprotein</keyword>
<dbReference type="Pfam" id="PF07696">
    <property type="entry name" value="7TMR-DISMED2"/>
    <property type="match status" value="1"/>
</dbReference>
<feature type="transmembrane region" description="Helical" evidence="7">
    <location>
        <begin position="291"/>
        <end position="309"/>
    </location>
</feature>
<protein>
    <recommendedName>
        <fullName evidence="2">histidine kinase</fullName>
        <ecNumber evidence="2">2.7.13.3</ecNumber>
    </recommendedName>
</protein>
<dbReference type="InterPro" id="IPR004358">
    <property type="entry name" value="Sig_transdc_His_kin-like_C"/>
</dbReference>
<dbReference type="PANTHER" id="PTHR43711">
    <property type="entry name" value="TWO-COMPONENT HISTIDINE KINASE"/>
    <property type="match status" value="1"/>
</dbReference>
<dbReference type="InterPro" id="IPR003594">
    <property type="entry name" value="HATPase_dom"/>
</dbReference>
<feature type="transmembrane region" description="Helical" evidence="7">
    <location>
        <begin position="386"/>
        <end position="407"/>
    </location>
</feature>
<reference evidence="9 10" key="1">
    <citation type="submission" date="2017-05" db="EMBL/GenBank/DDBJ databases">
        <title>Complete and WGS of Bordetella genogroups.</title>
        <authorList>
            <person name="Spilker T."/>
            <person name="Lipuma J."/>
        </authorList>
    </citation>
    <scope>NUCLEOTIDE SEQUENCE [LARGE SCALE GENOMIC DNA]</scope>
    <source>
        <strain evidence="9 10">AU3139</strain>
    </source>
</reference>
<dbReference type="InterPro" id="IPR011622">
    <property type="entry name" value="7TMR_DISM_rcpt_extracell_dom2"/>
</dbReference>
<dbReference type="PROSITE" id="PS50109">
    <property type="entry name" value="HIS_KIN"/>
    <property type="match status" value="1"/>
</dbReference>
<dbReference type="Pfam" id="PF00512">
    <property type="entry name" value="HisKA"/>
    <property type="match status" value="1"/>
</dbReference>
<dbReference type="RefSeq" id="WP_094829663.1">
    <property type="nucleotide sequence ID" value="NZ_NEVV01000001.1"/>
</dbReference>
<evidence type="ECO:0000256" key="1">
    <source>
        <dbReference type="ARBA" id="ARBA00000085"/>
    </source>
</evidence>
<dbReference type="PRINTS" id="PR00344">
    <property type="entry name" value="BCTRLSENSOR"/>
</dbReference>
<dbReference type="SUPFAM" id="SSF55874">
    <property type="entry name" value="ATPase domain of HSP90 chaperone/DNA topoisomerase II/histidine kinase"/>
    <property type="match status" value="1"/>
</dbReference>
<dbReference type="EMBL" id="NEVV01000001">
    <property type="protein sequence ID" value="OZI82046.1"/>
    <property type="molecule type" value="Genomic_DNA"/>
</dbReference>
<dbReference type="Gene3D" id="2.60.40.2380">
    <property type="match status" value="1"/>
</dbReference>
<dbReference type="Pfam" id="PF07695">
    <property type="entry name" value="7TMR-DISM_7TM"/>
    <property type="match status" value="1"/>
</dbReference>
<dbReference type="InterPro" id="IPR050736">
    <property type="entry name" value="Sensor_HK_Regulatory"/>
</dbReference>
<keyword evidence="7" id="KW-0812">Transmembrane</keyword>
<keyword evidence="4" id="KW-0808">Transferase</keyword>
<comment type="caution">
    <text evidence="9">The sequence shown here is derived from an EMBL/GenBank/DDBJ whole genome shotgun (WGS) entry which is preliminary data.</text>
</comment>
<evidence type="ECO:0000256" key="2">
    <source>
        <dbReference type="ARBA" id="ARBA00012438"/>
    </source>
</evidence>
<feature type="domain" description="Histidine kinase" evidence="8">
    <location>
        <begin position="459"/>
        <end position="674"/>
    </location>
</feature>
<dbReference type="InterPro" id="IPR036097">
    <property type="entry name" value="HisK_dim/P_sf"/>
</dbReference>
<gene>
    <name evidence="9" type="ORF">CAL23_10230</name>
</gene>
<dbReference type="Gene3D" id="3.30.565.10">
    <property type="entry name" value="Histidine kinase-like ATPase, C-terminal domain"/>
    <property type="match status" value="1"/>
</dbReference>
<dbReference type="SMART" id="SM00387">
    <property type="entry name" value="HATPase_c"/>
    <property type="match status" value="1"/>
</dbReference>
<dbReference type="CDD" id="cd16922">
    <property type="entry name" value="HATPase_EvgS-ArcB-TorS-like"/>
    <property type="match status" value="1"/>
</dbReference>
<name>A0ABX4FIS6_9BORD</name>
<feature type="transmembrane region" description="Helical" evidence="7">
    <location>
        <begin position="194"/>
        <end position="217"/>
    </location>
</feature>
<dbReference type="SUPFAM" id="SSF47384">
    <property type="entry name" value="Homodimeric domain of signal transducing histidine kinase"/>
    <property type="match status" value="1"/>
</dbReference>
<comment type="catalytic activity">
    <reaction evidence="1">
        <text>ATP + protein L-histidine = ADP + protein N-phospho-L-histidine.</text>
        <dbReference type="EC" id="2.7.13.3"/>
    </reaction>
</comment>
<sequence>MSAARPGPAWRAATLLLAGLLWCGAVLAHPGTLALRQDMAWPLAPPEPLWIHDDLAGSLTARQAAALPLDAPGGYVRANPDNLAAHRIGSVRWLLLPLANASAEPLALVFVPGVSHVEQVDFHVLRGQDWTCLTAGAGRPMSAWTHPERRIAARLTLAPGETARLLVQLRSQAPHALKPRLYSLQAYEAGERRAALWDGALIGGLLALAWCALLVCVLARNAPFLLLAWACVTAALFEAAKRGYAHFLLWPEAPDWNLRSLAVLSSSTSALVMLFVLTLARREGYRVPLPALTWSLLGMQGLLAAYGWFGPVGVARVATIIGNALFMAALVALAVALVRRSIPAARLILFATVVALFNYSLTLAEIFGWGQAFFRRFSMGVDPNPVVAQAGLLAYLIVLAAWIQFVIQQRTVARRALRRWQEDEHERLRREVARQTSALHDALNYARDKNRQMTLTMGYVGHDLRAPLAAVTGHVRLLEQKADGALAPHVHAIERNVQYQIALIDDLLDYARGETQPLALAPAPTRLEPLLRDVSQYTEALCAPHGNRYVYSPPARLPRLLHLDGRRLQQVLLNLLANAAKFTRHGEVRLRVAAERRRDGWRLAFDVSDTGPGIDLPEQAAIFSAFQQFERSQGGVGLGLFIARRIVQQMGGTLRVASAPGQGCRFSFDILAHALSPEAVTPAPAARPAARARVRLHLPDAERMRLAILARDGQLTEIEHWVARIERLYPACVAGLDAVRAALAMLDFPAIEALALERAPPAPAR</sequence>
<evidence type="ECO:0000256" key="3">
    <source>
        <dbReference type="ARBA" id="ARBA00022553"/>
    </source>
</evidence>
<evidence type="ECO:0000256" key="5">
    <source>
        <dbReference type="ARBA" id="ARBA00022777"/>
    </source>
</evidence>
<dbReference type="Pfam" id="PF02518">
    <property type="entry name" value="HATPase_c"/>
    <property type="match status" value="1"/>
</dbReference>
<feature type="transmembrane region" description="Helical" evidence="7">
    <location>
        <begin position="347"/>
        <end position="374"/>
    </location>
</feature>
<evidence type="ECO:0000313" key="9">
    <source>
        <dbReference type="EMBL" id="OZI82046.1"/>
    </source>
</evidence>
<dbReference type="InterPro" id="IPR036890">
    <property type="entry name" value="HATPase_C_sf"/>
</dbReference>
<evidence type="ECO:0000256" key="7">
    <source>
        <dbReference type="SAM" id="Phobius"/>
    </source>
</evidence>
<feature type="transmembrane region" description="Helical" evidence="7">
    <location>
        <begin position="315"/>
        <end position="338"/>
    </location>
</feature>
<keyword evidence="5" id="KW-0418">Kinase</keyword>
<dbReference type="InterPro" id="IPR003661">
    <property type="entry name" value="HisK_dim/P_dom"/>
</dbReference>
<dbReference type="EC" id="2.7.13.3" evidence="2"/>
<feature type="transmembrane region" description="Helical" evidence="7">
    <location>
        <begin position="224"/>
        <end position="240"/>
    </location>
</feature>
<evidence type="ECO:0000313" key="10">
    <source>
        <dbReference type="Proteomes" id="UP000216524"/>
    </source>
</evidence>
<evidence type="ECO:0000256" key="4">
    <source>
        <dbReference type="ARBA" id="ARBA00022679"/>
    </source>
</evidence>
<keyword evidence="10" id="KW-1185">Reference proteome</keyword>
<dbReference type="InterPro" id="IPR005467">
    <property type="entry name" value="His_kinase_dom"/>
</dbReference>
<dbReference type="PANTHER" id="PTHR43711:SF1">
    <property type="entry name" value="HISTIDINE KINASE 1"/>
    <property type="match status" value="1"/>
</dbReference>
<dbReference type="SMART" id="SM00388">
    <property type="entry name" value="HisKA"/>
    <property type="match status" value="1"/>
</dbReference>
<evidence type="ECO:0000256" key="6">
    <source>
        <dbReference type="ARBA" id="ARBA00023012"/>
    </source>
</evidence>
<proteinExistence type="predicted"/>
<keyword evidence="7" id="KW-1133">Transmembrane helix</keyword>
<organism evidence="9 10">
    <name type="scientific">Bordetella genomosp. 6</name>
    <dbReference type="NCBI Taxonomy" id="463024"/>
    <lineage>
        <taxon>Bacteria</taxon>
        <taxon>Pseudomonadati</taxon>
        <taxon>Pseudomonadota</taxon>
        <taxon>Betaproteobacteria</taxon>
        <taxon>Burkholderiales</taxon>
        <taxon>Alcaligenaceae</taxon>
        <taxon>Bordetella</taxon>
    </lineage>
</organism>
<accession>A0ABX4FIS6</accession>
<dbReference type="Gene3D" id="1.10.287.130">
    <property type="match status" value="1"/>
</dbReference>